<dbReference type="Proteomes" id="UP001500280">
    <property type="component" value="Unassembled WGS sequence"/>
</dbReference>
<accession>A0ABN2HK65</accession>
<evidence type="ECO:0000259" key="1">
    <source>
        <dbReference type="PROSITE" id="PS50943"/>
    </source>
</evidence>
<keyword evidence="3" id="KW-1185">Reference proteome</keyword>
<organism evidence="2 3">
    <name type="scientific">Kribbella yunnanensis</name>
    <dbReference type="NCBI Taxonomy" id="190194"/>
    <lineage>
        <taxon>Bacteria</taxon>
        <taxon>Bacillati</taxon>
        <taxon>Actinomycetota</taxon>
        <taxon>Actinomycetes</taxon>
        <taxon>Propionibacteriales</taxon>
        <taxon>Kribbellaceae</taxon>
        <taxon>Kribbella</taxon>
    </lineage>
</organism>
<dbReference type="SMART" id="SM00530">
    <property type="entry name" value="HTH_XRE"/>
    <property type="match status" value="1"/>
</dbReference>
<dbReference type="InterPro" id="IPR010982">
    <property type="entry name" value="Lambda_DNA-bd_dom_sf"/>
</dbReference>
<dbReference type="CDD" id="cd00093">
    <property type="entry name" value="HTH_XRE"/>
    <property type="match status" value="1"/>
</dbReference>
<comment type="caution">
    <text evidence="2">The sequence shown here is derived from an EMBL/GenBank/DDBJ whole genome shotgun (WGS) entry which is preliminary data.</text>
</comment>
<protein>
    <recommendedName>
        <fullName evidence="1">HTH cro/C1-type domain-containing protein</fullName>
    </recommendedName>
</protein>
<proteinExistence type="predicted"/>
<dbReference type="SUPFAM" id="SSF47413">
    <property type="entry name" value="lambda repressor-like DNA-binding domains"/>
    <property type="match status" value="1"/>
</dbReference>
<dbReference type="Pfam" id="PF13560">
    <property type="entry name" value="HTH_31"/>
    <property type="match status" value="1"/>
</dbReference>
<feature type="domain" description="HTH cro/C1-type" evidence="1">
    <location>
        <begin position="19"/>
        <end position="73"/>
    </location>
</feature>
<sequence length="398" mass="43510">MQGYNGVSDTGDVTFGDRLREYREHRGWSLADLNKATHYSRSYLSNLENGRKVPTADVAQACDEALRAKGELISAARGDKVSKLDRAPWQTAELIQRMQASDTTASTLESLQSTVEEMCCQYNHRDALELRQEAHGWLHHVAGLLDRPVGLKAHADLLVAGGWLALLAGCVEYDLGMRTAAESTRRAAMQLGLEAGHPEIVGWGHEMTAWFALTQGRFRQAVAASARGQAVAPGGTVQVQLIAQEAKAKARLGDSGLQTALDRGKEILDHLPYPDRPDNHFKVDPAKWDYYAMDVHRIAGDDELATKYAHGVIDDNITPDGVELSPMRIAECRLTLGVVAGRGGDLEQAVALGASGLKEGRQSKPPLQMIATELDQELRQRFPGEALVVEFEETLRGL</sequence>
<name>A0ABN2HK65_9ACTN</name>
<dbReference type="Gene3D" id="1.10.260.40">
    <property type="entry name" value="lambda repressor-like DNA-binding domains"/>
    <property type="match status" value="1"/>
</dbReference>
<dbReference type="PROSITE" id="PS50943">
    <property type="entry name" value="HTH_CROC1"/>
    <property type="match status" value="1"/>
</dbReference>
<dbReference type="EMBL" id="BAAANF010000013">
    <property type="protein sequence ID" value="GAA1689147.1"/>
    <property type="molecule type" value="Genomic_DNA"/>
</dbReference>
<gene>
    <name evidence="2" type="ORF">GCM10009745_37600</name>
</gene>
<dbReference type="InterPro" id="IPR001387">
    <property type="entry name" value="Cro/C1-type_HTH"/>
</dbReference>
<evidence type="ECO:0000313" key="2">
    <source>
        <dbReference type="EMBL" id="GAA1689147.1"/>
    </source>
</evidence>
<evidence type="ECO:0000313" key="3">
    <source>
        <dbReference type="Proteomes" id="UP001500280"/>
    </source>
</evidence>
<reference evidence="2 3" key="1">
    <citation type="journal article" date="2019" name="Int. J. Syst. Evol. Microbiol.">
        <title>The Global Catalogue of Microorganisms (GCM) 10K type strain sequencing project: providing services to taxonomists for standard genome sequencing and annotation.</title>
        <authorList>
            <consortium name="The Broad Institute Genomics Platform"/>
            <consortium name="The Broad Institute Genome Sequencing Center for Infectious Disease"/>
            <person name="Wu L."/>
            <person name="Ma J."/>
        </authorList>
    </citation>
    <scope>NUCLEOTIDE SEQUENCE [LARGE SCALE GENOMIC DNA]</scope>
    <source>
        <strain evidence="2 3">JCM 14307</strain>
    </source>
</reference>